<evidence type="ECO:0000256" key="1">
    <source>
        <dbReference type="SAM" id="MobiDB-lite"/>
    </source>
</evidence>
<dbReference type="VEuPathDB" id="FungiDB:AMAG_03491"/>
<keyword evidence="3" id="KW-1185">Reference proteome</keyword>
<feature type="compositionally biased region" description="Acidic residues" evidence="1">
    <location>
        <begin position="84"/>
        <end position="100"/>
    </location>
</feature>
<dbReference type="Proteomes" id="UP000054350">
    <property type="component" value="Unassembled WGS sequence"/>
</dbReference>
<proteinExistence type="predicted"/>
<protein>
    <submittedName>
        <fullName evidence="2">Uncharacterized protein</fullName>
    </submittedName>
</protein>
<sequence>MPRRIKEIDRSMLLDSLHLPAWLVEQPPYRALRNAPMGIYKLRVVERVMALWTGRTIPAIENSPDAPDWRQLDMHEWAPHDGTDDSEDNSSEDDDYEDVEGDHSVEA</sequence>
<dbReference type="AlphaFoldDB" id="A0A0L0S9U8"/>
<dbReference type="EMBL" id="GG745334">
    <property type="protein sequence ID" value="KNE59165.1"/>
    <property type="molecule type" value="Genomic_DNA"/>
</dbReference>
<gene>
    <name evidence="2" type="ORF">AMAG_03491</name>
</gene>
<feature type="compositionally biased region" description="Basic and acidic residues" evidence="1">
    <location>
        <begin position="67"/>
        <end position="83"/>
    </location>
</feature>
<name>A0A0L0S9U8_ALLM3</name>
<reference evidence="3" key="2">
    <citation type="submission" date="2009-11" db="EMBL/GenBank/DDBJ databases">
        <title>The Genome Sequence of Allomyces macrogynus strain ATCC 38327.</title>
        <authorList>
            <consortium name="The Broad Institute Genome Sequencing Platform"/>
            <person name="Russ C."/>
            <person name="Cuomo C."/>
            <person name="Shea T."/>
            <person name="Young S.K."/>
            <person name="Zeng Q."/>
            <person name="Koehrsen M."/>
            <person name="Haas B."/>
            <person name="Borodovsky M."/>
            <person name="Guigo R."/>
            <person name="Alvarado L."/>
            <person name="Berlin A."/>
            <person name="Borenstein D."/>
            <person name="Chen Z."/>
            <person name="Engels R."/>
            <person name="Freedman E."/>
            <person name="Gellesch M."/>
            <person name="Goldberg J."/>
            <person name="Griggs A."/>
            <person name="Gujja S."/>
            <person name="Heiman D."/>
            <person name="Hepburn T."/>
            <person name="Howarth C."/>
            <person name="Jen D."/>
            <person name="Larson L."/>
            <person name="Lewis B."/>
            <person name="Mehta T."/>
            <person name="Park D."/>
            <person name="Pearson M."/>
            <person name="Roberts A."/>
            <person name="Saif S."/>
            <person name="Shenoy N."/>
            <person name="Sisk P."/>
            <person name="Stolte C."/>
            <person name="Sykes S."/>
            <person name="Walk T."/>
            <person name="White J."/>
            <person name="Yandava C."/>
            <person name="Burger G."/>
            <person name="Gray M.W."/>
            <person name="Holland P.W.H."/>
            <person name="King N."/>
            <person name="Lang F.B.F."/>
            <person name="Roger A.J."/>
            <person name="Ruiz-Trillo I."/>
            <person name="Lander E."/>
            <person name="Nusbaum C."/>
        </authorList>
    </citation>
    <scope>NUCLEOTIDE SEQUENCE [LARGE SCALE GENOMIC DNA]</scope>
    <source>
        <strain evidence="3">ATCC 38327</strain>
    </source>
</reference>
<accession>A0A0L0S9U8</accession>
<organism evidence="2 3">
    <name type="scientific">Allomyces macrogynus (strain ATCC 38327)</name>
    <name type="common">Allomyces javanicus var. macrogynus</name>
    <dbReference type="NCBI Taxonomy" id="578462"/>
    <lineage>
        <taxon>Eukaryota</taxon>
        <taxon>Fungi</taxon>
        <taxon>Fungi incertae sedis</taxon>
        <taxon>Blastocladiomycota</taxon>
        <taxon>Blastocladiomycetes</taxon>
        <taxon>Blastocladiales</taxon>
        <taxon>Blastocladiaceae</taxon>
        <taxon>Allomyces</taxon>
    </lineage>
</organism>
<evidence type="ECO:0000313" key="3">
    <source>
        <dbReference type="Proteomes" id="UP000054350"/>
    </source>
</evidence>
<feature type="region of interest" description="Disordered" evidence="1">
    <location>
        <begin position="60"/>
        <end position="107"/>
    </location>
</feature>
<evidence type="ECO:0000313" key="2">
    <source>
        <dbReference type="EMBL" id="KNE59165.1"/>
    </source>
</evidence>
<reference evidence="2 3" key="1">
    <citation type="submission" date="2009-11" db="EMBL/GenBank/DDBJ databases">
        <title>Annotation of Allomyces macrogynus ATCC 38327.</title>
        <authorList>
            <consortium name="The Broad Institute Genome Sequencing Platform"/>
            <person name="Russ C."/>
            <person name="Cuomo C."/>
            <person name="Burger G."/>
            <person name="Gray M.W."/>
            <person name="Holland P.W.H."/>
            <person name="King N."/>
            <person name="Lang F.B.F."/>
            <person name="Roger A.J."/>
            <person name="Ruiz-Trillo I."/>
            <person name="Young S.K."/>
            <person name="Zeng Q."/>
            <person name="Gargeya S."/>
            <person name="Fitzgerald M."/>
            <person name="Haas B."/>
            <person name="Abouelleil A."/>
            <person name="Alvarado L."/>
            <person name="Arachchi H.M."/>
            <person name="Berlin A."/>
            <person name="Chapman S.B."/>
            <person name="Gearin G."/>
            <person name="Goldberg J."/>
            <person name="Griggs A."/>
            <person name="Gujja S."/>
            <person name="Hansen M."/>
            <person name="Heiman D."/>
            <person name="Howarth C."/>
            <person name="Larimer J."/>
            <person name="Lui A."/>
            <person name="MacDonald P.J.P."/>
            <person name="McCowen C."/>
            <person name="Montmayeur A."/>
            <person name="Murphy C."/>
            <person name="Neiman D."/>
            <person name="Pearson M."/>
            <person name="Priest M."/>
            <person name="Roberts A."/>
            <person name="Saif S."/>
            <person name="Shea T."/>
            <person name="Sisk P."/>
            <person name="Stolte C."/>
            <person name="Sykes S."/>
            <person name="Wortman J."/>
            <person name="Nusbaum C."/>
            <person name="Birren B."/>
        </authorList>
    </citation>
    <scope>NUCLEOTIDE SEQUENCE [LARGE SCALE GENOMIC DNA]</scope>
    <source>
        <strain evidence="2 3">ATCC 38327</strain>
    </source>
</reference>